<dbReference type="GO" id="GO:0043565">
    <property type="term" value="F:sequence-specific DNA binding"/>
    <property type="evidence" value="ECO:0007669"/>
    <property type="project" value="InterPro"/>
</dbReference>
<dbReference type="PANTHER" id="PTHR43280">
    <property type="entry name" value="ARAC-FAMILY TRANSCRIPTIONAL REGULATOR"/>
    <property type="match status" value="1"/>
</dbReference>
<keyword evidence="6" id="KW-1185">Reference proteome</keyword>
<accession>A0A841KLD9</accession>
<sequence length="305" mass="35582">MQVFDIQITNDLQEITMHGNPSFPIGVYKTLLSKNVYGYVPLHWHDEIQFVLVLRGCVSFSVNQSIYYVEENNGIFINSSCLHSARTYNAEDSEYICFDINPSFLAGSHGSIICQKYLEPFLKSRSNAAITLNTFIPWQKEILNDLSNLFEIYTRHEFGFELNMYSILLRVWHSVITNTPDYINEVHGNTFTEDQRIKNMLSFIHQNYKQKITLEDVAKAANVSRSECCRFFKQMTKLTPFEYIISYRINQSILLLRKSDLTISEIADEVGFGSVSYYIEKFRKHTNYTPKEFQNYCITLTKCID</sequence>
<dbReference type="PROSITE" id="PS00041">
    <property type="entry name" value="HTH_ARAC_FAMILY_1"/>
    <property type="match status" value="1"/>
</dbReference>
<evidence type="ECO:0000256" key="3">
    <source>
        <dbReference type="ARBA" id="ARBA00023163"/>
    </source>
</evidence>
<dbReference type="GO" id="GO:0003700">
    <property type="term" value="F:DNA-binding transcription factor activity"/>
    <property type="evidence" value="ECO:0007669"/>
    <property type="project" value="InterPro"/>
</dbReference>
<dbReference type="Pfam" id="PF12833">
    <property type="entry name" value="HTH_18"/>
    <property type="match status" value="1"/>
</dbReference>
<evidence type="ECO:0000313" key="6">
    <source>
        <dbReference type="Proteomes" id="UP000579281"/>
    </source>
</evidence>
<dbReference type="EMBL" id="JACHEN010000001">
    <property type="protein sequence ID" value="MBB6214223.1"/>
    <property type="molecule type" value="Genomic_DNA"/>
</dbReference>
<dbReference type="CDD" id="cd02208">
    <property type="entry name" value="cupin_RmlC-like"/>
    <property type="match status" value="1"/>
</dbReference>
<dbReference type="InterPro" id="IPR018060">
    <property type="entry name" value="HTH_AraC"/>
</dbReference>
<dbReference type="RefSeq" id="WP_184307419.1">
    <property type="nucleotide sequence ID" value="NZ_JACHEN010000001.1"/>
</dbReference>
<proteinExistence type="predicted"/>
<evidence type="ECO:0000256" key="2">
    <source>
        <dbReference type="ARBA" id="ARBA00023125"/>
    </source>
</evidence>
<evidence type="ECO:0000259" key="4">
    <source>
        <dbReference type="PROSITE" id="PS01124"/>
    </source>
</evidence>
<dbReference type="SUPFAM" id="SSF46689">
    <property type="entry name" value="Homeodomain-like"/>
    <property type="match status" value="2"/>
</dbReference>
<dbReference type="Proteomes" id="UP000579281">
    <property type="component" value="Unassembled WGS sequence"/>
</dbReference>
<keyword evidence="1" id="KW-0805">Transcription regulation</keyword>
<protein>
    <submittedName>
        <fullName evidence="5">AraC-like DNA-binding protein</fullName>
    </submittedName>
</protein>
<reference evidence="5 6" key="1">
    <citation type="submission" date="2020-08" db="EMBL/GenBank/DDBJ databases">
        <title>Genomic Encyclopedia of Type Strains, Phase IV (KMG-IV): sequencing the most valuable type-strain genomes for metagenomic binning, comparative biology and taxonomic classification.</title>
        <authorList>
            <person name="Goeker M."/>
        </authorList>
    </citation>
    <scope>NUCLEOTIDE SEQUENCE [LARGE SCALE GENOMIC DNA]</scope>
    <source>
        <strain evidence="5 6">DSM 103526</strain>
    </source>
</reference>
<dbReference type="InterPro" id="IPR003313">
    <property type="entry name" value="AraC-bd"/>
</dbReference>
<dbReference type="AlphaFoldDB" id="A0A841KLD9"/>
<evidence type="ECO:0000256" key="1">
    <source>
        <dbReference type="ARBA" id="ARBA00023015"/>
    </source>
</evidence>
<dbReference type="SUPFAM" id="SSF51215">
    <property type="entry name" value="Regulatory protein AraC"/>
    <property type="match status" value="1"/>
</dbReference>
<feature type="domain" description="HTH araC/xylS-type" evidence="4">
    <location>
        <begin position="198"/>
        <end position="296"/>
    </location>
</feature>
<dbReference type="InterPro" id="IPR018062">
    <property type="entry name" value="HTH_AraC-typ_CS"/>
</dbReference>
<gene>
    <name evidence="5" type="ORF">HNQ80_000292</name>
</gene>
<evidence type="ECO:0000313" key="5">
    <source>
        <dbReference type="EMBL" id="MBB6214223.1"/>
    </source>
</evidence>
<keyword evidence="3" id="KW-0804">Transcription</keyword>
<comment type="caution">
    <text evidence="5">The sequence shown here is derived from an EMBL/GenBank/DDBJ whole genome shotgun (WGS) entry which is preliminary data.</text>
</comment>
<dbReference type="InterPro" id="IPR037923">
    <property type="entry name" value="HTH-like"/>
</dbReference>
<dbReference type="Gene3D" id="2.60.120.10">
    <property type="entry name" value="Jelly Rolls"/>
    <property type="match status" value="1"/>
</dbReference>
<dbReference type="Gene3D" id="1.10.10.60">
    <property type="entry name" value="Homeodomain-like"/>
    <property type="match status" value="2"/>
</dbReference>
<dbReference type="PROSITE" id="PS01124">
    <property type="entry name" value="HTH_ARAC_FAMILY_2"/>
    <property type="match status" value="1"/>
</dbReference>
<dbReference type="InterPro" id="IPR009057">
    <property type="entry name" value="Homeodomain-like_sf"/>
</dbReference>
<keyword evidence="2 5" id="KW-0238">DNA-binding</keyword>
<dbReference type="PANTHER" id="PTHR43280:SF28">
    <property type="entry name" value="HTH-TYPE TRANSCRIPTIONAL ACTIVATOR RHAS"/>
    <property type="match status" value="1"/>
</dbReference>
<dbReference type="Pfam" id="PF02311">
    <property type="entry name" value="AraC_binding"/>
    <property type="match status" value="1"/>
</dbReference>
<name>A0A841KLD9_9FIRM</name>
<organism evidence="5 6">
    <name type="scientific">Anaerosolibacter carboniphilus</name>
    <dbReference type="NCBI Taxonomy" id="1417629"/>
    <lineage>
        <taxon>Bacteria</taxon>
        <taxon>Bacillati</taxon>
        <taxon>Bacillota</taxon>
        <taxon>Clostridia</taxon>
        <taxon>Peptostreptococcales</taxon>
        <taxon>Thermotaleaceae</taxon>
        <taxon>Anaerosolibacter</taxon>
    </lineage>
</organism>
<dbReference type="SMART" id="SM00342">
    <property type="entry name" value="HTH_ARAC"/>
    <property type="match status" value="1"/>
</dbReference>
<dbReference type="InterPro" id="IPR014710">
    <property type="entry name" value="RmlC-like_jellyroll"/>
</dbReference>